<gene>
    <name evidence="2" type="ORF">GCM10011516_08920</name>
</gene>
<proteinExistence type="predicted"/>
<keyword evidence="3" id="KW-1185">Reference proteome</keyword>
<dbReference type="PROSITE" id="PS51257">
    <property type="entry name" value="PROKAR_LIPOPROTEIN"/>
    <property type="match status" value="1"/>
</dbReference>
<accession>A0A8H9FX14</accession>
<name>A0A8H9FX14_9SPHI</name>
<protein>
    <recommendedName>
        <fullName evidence="1">FAS1 domain-containing protein</fullName>
    </recommendedName>
</protein>
<dbReference type="Gene3D" id="2.30.180.10">
    <property type="entry name" value="FAS1 domain"/>
    <property type="match status" value="1"/>
</dbReference>
<dbReference type="InterPro" id="IPR036378">
    <property type="entry name" value="FAS1_dom_sf"/>
</dbReference>
<sequence>MTENIMKTNKYSWIMLFLMAIIFVSSCNKKDYLDSGIHDPIYNGTTMQFLESRPELFDSLIRIIKIADLEQVINKPEMTFFAPANVTINKSIYQLNRQLYLLGQDTVKDLSQVDPKVWKKFLSRYILDGKYLLKDFPQLDTLNLDIYPGQGYTSYAEEPVNIGVLYNDVVSKNSAGVEQVIKYAGYRQLYISYVYNFSNESTATNFINAPVATSDLQTSTGVLHVLNFSKHNFGFNAYEFSSTAYSTGIKPASK</sequence>
<organism evidence="2 3">
    <name type="scientific">Sphingobacterium cellulitidis</name>
    <dbReference type="NCBI Taxonomy" id="1768011"/>
    <lineage>
        <taxon>Bacteria</taxon>
        <taxon>Pseudomonadati</taxon>
        <taxon>Bacteroidota</taxon>
        <taxon>Sphingobacteriia</taxon>
        <taxon>Sphingobacteriales</taxon>
        <taxon>Sphingobacteriaceae</taxon>
        <taxon>Sphingobacterium</taxon>
    </lineage>
</organism>
<dbReference type="EMBL" id="BMKM01000001">
    <property type="protein sequence ID" value="GGE13304.1"/>
    <property type="molecule type" value="Genomic_DNA"/>
</dbReference>
<dbReference type="Proteomes" id="UP000614460">
    <property type="component" value="Unassembled WGS sequence"/>
</dbReference>
<evidence type="ECO:0000313" key="2">
    <source>
        <dbReference type="EMBL" id="GGE13304.1"/>
    </source>
</evidence>
<reference evidence="2" key="1">
    <citation type="journal article" date="2014" name="Int. J. Syst. Evol. Microbiol.">
        <title>Complete genome sequence of Corynebacterium casei LMG S-19264T (=DSM 44701T), isolated from a smear-ripened cheese.</title>
        <authorList>
            <consortium name="US DOE Joint Genome Institute (JGI-PGF)"/>
            <person name="Walter F."/>
            <person name="Albersmeier A."/>
            <person name="Kalinowski J."/>
            <person name="Ruckert C."/>
        </authorList>
    </citation>
    <scope>NUCLEOTIDE SEQUENCE</scope>
    <source>
        <strain evidence="2">CGMCC 1.15966</strain>
    </source>
</reference>
<dbReference type="SUPFAM" id="SSF82153">
    <property type="entry name" value="FAS1 domain"/>
    <property type="match status" value="1"/>
</dbReference>
<feature type="domain" description="FAS1" evidence="1">
    <location>
        <begin position="57"/>
        <end position="226"/>
    </location>
</feature>
<reference evidence="2" key="2">
    <citation type="submission" date="2020-09" db="EMBL/GenBank/DDBJ databases">
        <authorList>
            <person name="Sun Q."/>
            <person name="Zhou Y."/>
        </authorList>
    </citation>
    <scope>NUCLEOTIDE SEQUENCE</scope>
    <source>
        <strain evidence="2">CGMCC 1.15966</strain>
    </source>
</reference>
<evidence type="ECO:0000259" key="1">
    <source>
        <dbReference type="Pfam" id="PF02469"/>
    </source>
</evidence>
<dbReference type="InterPro" id="IPR000782">
    <property type="entry name" value="FAS1_domain"/>
</dbReference>
<dbReference type="AlphaFoldDB" id="A0A8H9FX14"/>
<comment type="caution">
    <text evidence="2">The sequence shown here is derived from an EMBL/GenBank/DDBJ whole genome shotgun (WGS) entry which is preliminary data.</text>
</comment>
<evidence type="ECO:0000313" key="3">
    <source>
        <dbReference type="Proteomes" id="UP000614460"/>
    </source>
</evidence>
<dbReference type="Pfam" id="PF02469">
    <property type="entry name" value="Fasciclin"/>
    <property type="match status" value="1"/>
</dbReference>